<evidence type="ECO:0000313" key="2">
    <source>
        <dbReference type="Proteomes" id="UP001289374"/>
    </source>
</evidence>
<protein>
    <submittedName>
        <fullName evidence="1">Uncharacterized protein</fullName>
    </submittedName>
</protein>
<evidence type="ECO:0000313" key="1">
    <source>
        <dbReference type="EMBL" id="KAK4394216.1"/>
    </source>
</evidence>
<dbReference type="AlphaFoldDB" id="A0AAE1WJ75"/>
<reference evidence="1" key="2">
    <citation type="journal article" date="2024" name="Plant">
        <title>Genomic evolution and insights into agronomic trait innovations of Sesamum species.</title>
        <authorList>
            <person name="Miao H."/>
            <person name="Wang L."/>
            <person name="Qu L."/>
            <person name="Liu H."/>
            <person name="Sun Y."/>
            <person name="Le M."/>
            <person name="Wang Q."/>
            <person name="Wei S."/>
            <person name="Zheng Y."/>
            <person name="Lin W."/>
            <person name="Duan Y."/>
            <person name="Cao H."/>
            <person name="Xiong S."/>
            <person name="Wang X."/>
            <person name="Wei L."/>
            <person name="Li C."/>
            <person name="Ma Q."/>
            <person name="Ju M."/>
            <person name="Zhao R."/>
            <person name="Li G."/>
            <person name="Mu C."/>
            <person name="Tian Q."/>
            <person name="Mei H."/>
            <person name="Zhang T."/>
            <person name="Gao T."/>
            <person name="Zhang H."/>
        </authorList>
    </citation>
    <scope>NUCLEOTIDE SEQUENCE</scope>
    <source>
        <strain evidence="1">K16</strain>
    </source>
</reference>
<reference evidence="1" key="1">
    <citation type="submission" date="2020-06" db="EMBL/GenBank/DDBJ databases">
        <authorList>
            <person name="Li T."/>
            <person name="Hu X."/>
            <person name="Zhang T."/>
            <person name="Song X."/>
            <person name="Zhang H."/>
            <person name="Dai N."/>
            <person name="Sheng W."/>
            <person name="Hou X."/>
            <person name="Wei L."/>
        </authorList>
    </citation>
    <scope>NUCLEOTIDE SEQUENCE</scope>
    <source>
        <strain evidence="1">K16</strain>
        <tissue evidence="1">Leaf</tissue>
    </source>
</reference>
<gene>
    <name evidence="1" type="ORF">Sango_1892400</name>
</gene>
<comment type="caution">
    <text evidence="1">The sequence shown here is derived from an EMBL/GenBank/DDBJ whole genome shotgun (WGS) entry which is preliminary data.</text>
</comment>
<organism evidence="1 2">
    <name type="scientific">Sesamum angolense</name>
    <dbReference type="NCBI Taxonomy" id="2727404"/>
    <lineage>
        <taxon>Eukaryota</taxon>
        <taxon>Viridiplantae</taxon>
        <taxon>Streptophyta</taxon>
        <taxon>Embryophyta</taxon>
        <taxon>Tracheophyta</taxon>
        <taxon>Spermatophyta</taxon>
        <taxon>Magnoliopsida</taxon>
        <taxon>eudicotyledons</taxon>
        <taxon>Gunneridae</taxon>
        <taxon>Pentapetalae</taxon>
        <taxon>asterids</taxon>
        <taxon>lamiids</taxon>
        <taxon>Lamiales</taxon>
        <taxon>Pedaliaceae</taxon>
        <taxon>Sesamum</taxon>
    </lineage>
</organism>
<proteinExistence type="predicted"/>
<name>A0AAE1WJ75_9LAMI</name>
<sequence>MGKQVGDHDDVEAPAKQHYTEKNKYAKELQISSDGFILVDQLKGKFKVIPYLLQALHSKDRQLEDANRMHWGLRSIFQGILPKSFEELATRTHDIELSMITSRVEGPPIQEFRRTKEKQEVKKRGMPFSKALSKESMAVNVAPFKLKSTAKDNVSLKNNVSYERS</sequence>
<accession>A0AAE1WJ75</accession>
<dbReference type="Proteomes" id="UP001289374">
    <property type="component" value="Unassembled WGS sequence"/>
</dbReference>
<keyword evidence="2" id="KW-1185">Reference proteome</keyword>
<dbReference type="EMBL" id="JACGWL010000010">
    <property type="protein sequence ID" value="KAK4394216.1"/>
    <property type="molecule type" value="Genomic_DNA"/>
</dbReference>